<organism evidence="2 3">
    <name type="scientific">Setaria digitata</name>
    <dbReference type="NCBI Taxonomy" id="48799"/>
    <lineage>
        <taxon>Eukaryota</taxon>
        <taxon>Metazoa</taxon>
        <taxon>Ecdysozoa</taxon>
        <taxon>Nematoda</taxon>
        <taxon>Chromadorea</taxon>
        <taxon>Rhabditida</taxon>
        <taxon>Spirurina</taxon>
        <taxon>Spiruromorpha</taxon>
        <taxon>Filarioidea</taxon>
        <taxon>Setariidae</taxon>
        <taxon>Setaria</taxon>
    </lineage>
</organism>
<dbReference type="Proteomes" id="UP000887581">
    <property type="component" value="Unplaced"/>
</dbReference>
<name>A0A915PYW5_9BILA</name>
<keyword evidence="1" id="KW-0472">Membrane</keyword>
<keyword evidence="1" id="KW-1133">Transmembrane helix</keyword>
<dbReference type="AlphaFoldDB" id="A0A915PYW5"/>
<protein>
    <submittedName>
        <fullName evidence="3">Uncharacterized protein</fullName>
    </submittedName>
</protein>
<proteinExistence type="predicted"/>
<sequence length="250" mass="28258">MGQNDGLLLDSDDSDIPDLDLPTANIRKERSRLFSTARENAEAMIVRRHRCSVQIALMSLLFAIVIAVAFLGFFTSYILSQLDELRNDPRHEVVIRELEAVKCEISRIKIDIDMLRLMTSSPGTLTWNASSVLYDRLKQIESQISGISNKIQERVNAVADACIQGCEAISKLAVPNNETKYGFDSTSEKLKKKRSKVPRWSFARDSPIIFTRAKHVMICWSSKDCFDLLVDTRTATAYRSRSISGLSHLR</sequence>
<evidence type="ECO:0000313" key="2">
    <source>
        <dbReference type="Proteomes" id="UP000887581"/>
    </source>
</evidence>
<evidence type="ECO:0000256" key="1">
    <source>
        <dbReference type="SAM" id="Phobius"/>
    </source>
</evidence>
<dbReference type="WBParaSite" id="sdigi.contig378.g7874.t1">
    <property type="protein sequence ID" value="sdigi.contig378.g7874.t1"/>
    <property type="gene ID" value="sdigi.contig378.g7874"/>
</dbReference>
<accession>A0A915PYW5</accession>
<feature type="transmembrane region" description="Helical" evidence="1">
    <location>
        <begin position="55"/>
        <end position="79"/>
    </location>
</feature>
<reference evidence="3" key="1">
    <citation type="submission" date="2022-11" db="UniProtKB">
        <authorList>
            <consortium name="WormBaseParasite"/>
        </authorList>
    </citation>
    <scope>IDENTIFICATION</scope>
</reference>
<keyword evidence="1" id="KW-0812">Transmembrane</keyword>
<evidence type="ECO:0000313" key="3">
    <source>
        <dbReference type="WBParaSite" id="sdigi.contig378.g7874.t1"/>
    </source>
</evidence>
<keyword evidence="2" id="KW-1185">Reference proteome</keyword>